<evidence type="ECO:0000313" key="2">
    <source>
        <dbReference type="Proteomes" id="UP000253934"/>
    </source>
</evidence>
<dbReference type="InterPro" id="IPR022148">
    <property type="entry name" value="CopG_antitoxin"/>
</dbReference>
<sequence>MKKKENPLLNKNTINAFCVDDISDYKDSDYLKPASPEYAPKSKCFSVRIMDPCLTELRNYAKKHKISYQKIIRQSLEKFISYKKRKN</sequence>
<protein>
    <submittedName>
        <fullName evidence="1">Uncharacterized protein</fullName>
    </submittedName>
</protein>
<dbReference type="Proteomes" id="UP000253934">
    <property type="component" value="Unassembled WGS sequence"/>
</dbReference>
<keyword evidence="2" id="KW-1185">Reference proteome</keyword>
<organism evidence="1 2">
    <name type="scientific">Spirobacillus cienkowskii</name>
    <dbReference type="NCBI Taxonomy" id="495820"/>
    <lineage>
        <taxon>Bacteria</taxon>
        <taxon>Pseudomonadati</taxon>
        <taxon>Bdellovibrionota</taxon>
        <taxon>Oligoflexia</taxon>
        <taxon>Silvanigrellales</taxon>
        <taxon>Spirobacillus</taxon>
    </lineage>
</organism>
<comment type="caution">
    <text evidence="1">The sequence shown here is derived from an EMBL/GenBank/DDBJ whole genome shotgun (WGS) entry which is preliminary data.</text>
</comment>
<dbReference type="Pfam" id="PF12441">
    <property type="entry name" value="CopG_antitoxin"/>
    <property type="match status" value="1"/>
</dbReference>
<dbReference type="EMBL" id="QOVW01000038">
    <property type="protein sequence ID" value="RDB36706.1"/>
    <property type="molecule type" value="Genomic_DNA"/>
</dbReference>
<name>A0A369KZT1_9BACT</name>
<proteinExistence type="predicted"/>
<dbReference type="AlphaFoldDB" id="A0A369KZT1"/>
<accession>A0A369KZT1</accession>
<reference evidence="1" key="1">
    <citation type="submission" date="2018-04" db="EMBL/GenBank/DDBJ databases">
        <title>Draft genome sequence of the Candidatus Spirobacillus cienkowskii, a pathogen of freshwater Daphnia species, reconstructed from hemolymph metagenomic reads.</title>
        <authorList>
            <person name="Bresciani L."/>
            <person name="Lemos L.N."/>
            <person name="Wale N."/>
            <person name="Lin J.Y."/>
            <person name="Fernandes G.R."/>
            <person name="Duffy M.A."/>
            <person name="Rodrigues J.M."/>
        </authorList>
    </citation>
    <scope>NUCLEOTIDE SEQUENCE [LARGE SCALE GENOMIC DNA]</scope>
    <source>
        <strain evidence="1">Binning01</strain>
    </source>
</reference>
<dbReference type="RefSeq" id="WP_338635742.1">
    <property type="nucleotide sequence ID" value="NZ_CP146516.1"/>
</dbReference>
<evidence type="ECO:0000313" key="1">
    <source>
        <dbReference type="EMBL" id="RDB36706.1"/>
    </source>
</evidence>
<gene>
    <name evidence="1" type="ORF">DCC88_03705</name>
</gene>